<dbReference type="EMBL" id="MEZK01000020">
    <property type="protein sequence ID" value="OGD62549.1"/>
    <property type="molecule type" value="Genomic_DNA"/>
</dbReference>
<evidence type="ECO:0000313" key="5">
    <source>
        <dbReference type="EMBL" id="OGD62549.1"/>
    </source>
</evidence>
<dbReference type="AlphaFoldDB" id="A0A1F5E572"/>
<dbReference type="GO" id="GO:0003723">
    <property type="term" value="F:RNA binding"/>
    <property type="evidence" value="ECO:0007669"/>
    <property type="project" value="InterPro"/>
</dbReference>
<dbReference type="InterPro" id="IPR050188">
    <property type="entry name" value="RluA_PseudoU_synthase"/>
</dbReference>
<dbReference type="PANTHER" id="PTHR21600:SF87">
    <property type="entry name" value="RNA PSEUDOURIDYLATE SYNTHASE DOMAIN-CONTAINING PROTEIN 1"/>
    <property type="match status" value="1"/>
</dbReference>
<gene>
    <name evidence="5" type="ORF">A2160_05890</name>
</gene>
<keyword evidence="3" id="KW-0413">Isomerase</keyword>
<accession>A0A1F5E572</accession>
<dbReference type="InterPro" id="IPR006145">
    <property type="entry name" value="PsdUridine_synth_RsuA/RluA"/>
</dbReference>
<dbReference type="Gene3D" id="3.30.2350.10">
    <property type="entry name" value="Pseudouridine synthase"/>
    <property type="match status" value="1"/>
</dbReference>
<dbReference type="STRING" id="1797457.A2160_05890"/>
<dbReference type="InterPro" id="IPR020103">
    <property type="entry name" value="PsdUridine_synth_cat_dom_sf"/>
</dbReference>
<organism evidence="5 6">
    <name type="scientific">Candidatus Beckwithbacteria bacterium RBG_13_42_9</name>
    <dbReference type="NCBI Taxonomy" id="1797457"/>
    <lineage>
        <taxon>Bacteria</taxon>
        <taxon>Candidatus Beckwithiibacteriota</taxon>
    </lineage>
</organism>
<comment type="catalytic activity">
    <reaction evidence="3">
        <text>a uridine in RNA = a pseudouridine in RNA</text>
        <dbReference type="Rhea" id="RHEA:48348"/>
        <dbReference type="Rhea" id="RHEA-COMP:12068"/>
        <dbReference type="Rhea" id="RHEA-COMP:12069"/>
        <dbReference type="ChEBI" id="CHEBI:65314"/>
        <dbReference type="ChEBI" id="CHEBI:65315"/>
    </reaction>
</comment>
<sequence length="249" mass="28696">MNKAKTQDLAPKILYEDNQLIVINKPAGLVVNRAESVRGETVQDWMDVKLKSQSSKVKSEDRDEIKKEFWARSGVVHRLDKETSGVMVLAKSSEAFQNLKNQFKNRQTQKEYIALVHGALEPKKGDINLPLARNPLNRMRFVVRLGGRQALTFYEVEKTLEKNGEKYSLVRLQPRTGRTHQIRVHLKHIGHPLVADLLYLSKKQLAKDLSWCPRLFLHAAKLIFSHPGTKEKRQFKAELPKELEKTIEE</sequence>
<feature type="domain" description="Pseudouridine synthase RsuA/RluA-like" evidence="4">
    <location>
        <begin position="19"/>
        <end position="188"/>
    </location>
</feature>
<reference evidence="5 6" key="1">
    <citation type="journal article" date="2016" name="Nat. Commun.">
        <title>Thousands of microbial genomes shed light on interconnected biogeochemical processes in an aquifer system.</title>
        <authorList>
            <person name="Anantharaman K."/>
            <person name="Brown C.T."/>
            <person name="Hug L.A."/>
            <person name="Sharon I."/>
            <person name="Castelle C.J."/>
            <person name="Probst A.J."/>
            <person name="Thomas B.C."/>
            <person name="Singh A."/>
            <person name="Wilkins M.J."/>
            <person name="Karaoz U."/>
            <person name="Brodie E.L."/>
            <person name="Williams K.H."/>
            <person name="Hubbard S.S."/>
            <person name="Banfield J.F."/>
        </authorList>
    </citation>
    <scope>NUCLEOTIDE SEQUENCE [LARGE SCALE GENOMIC DNA]</scope>
</reference>
<evidence type="ECO:0000313" key="6">
    <source>
        <dbReference type="Proteomes" id="UP000177006"/>
    </source>
</evidence>
<dbReference type="GO" id="GO:0140098">
    <property type="term" value="F:catalytic activity, acting on RNA"/>
    <property type="evidence" value="ECO:0007669"/>
    <property type="project" value="UniProtKB-ARBA"/>
</dbReference>
<dbReference type="GO" id="GO:0009982">
    <property type="term" value="F:pseudouridine synthase activity"/>
    <property type="evidence" value="ECO:0007669"/>
    <property type="project" value="InterPro"/>
</dbReference>
<comment type="similarity">
    <text evidence="1 3">Belongs to the pseudouridine synthase RluA family.</text>
</comment>
<proteinExistence type="inferred from homology"/>
<dbReference type="InterPro" id="IPR006224">
    <property type="entry name" value="PsdUridine_synth_RluA-like_CS"/>
</dbReference>
<dbReference type="GO" id="GO:0000455">
    <property type="term" value="P:enzyme-directed rRNA pseudouridine synthesis"/>
    <property type="evidence" value="ECO:0007669"/>
    <property type="project" value="TreeGrafter"/>
</dbReference>
<comment type="caution">
    <text evidence="5">The sequence shown here is derived from an EMBL/GenBank/DDBJ whole genome shotgun (WGS) entry which is preliminary data.</text>
</comment>
<dbReference type="CDD" id="cd02869">
    <property type="entry name" value="PseudoU_synth_RluA_like"/>
    <property type="match status" value="1"/>
</dbReference>
<evidence type="ECO:0000259" key="4">
    <source>
        <dbReference type="Pfam" id="PF00849"/>
    </source>
</evidence>
<dbReference type="EC" id="5.4.99.-" evidence="3"/>
<protein>
    <recommendedName>
        <fullName evidence="3">Pseudouridine synthase</fullName>
        <ecNumber evidence="3">5.4.99.-</ecNumber>
    </recommendedName>
</protein>
<dbReference type="SUPFAM" id="SSF55120">
    <property type="entry name" value="Pseudouridine synthase"/>
    <property type="match status" value="1"/>
</dbReference>
<comment type="function">
    <text evidence="3">Responsible for synthesis of pseudouridine from uracil.</text>
</comment>
<evidence type="ECO:0000256" key="3">
    <source>
        <dbReference type="RuleBase" id="RU362028"/>
    </source>
</evidence>
<dbReference type="PANTHER" id="PTHR21600">
    <property type="entry name" value="MITOCHONDRIAL RNA PSEUDOURIDINE SYNTHASE"/>
    <property type="match status" value="1"/>
</dbReference>
<dbReference type="PROSITE" id="PS01129">
    <property type="entry name" value="PSI_RLU"/>
    <property type="match status" value="1"/>
</dbReference>
<dbReference type="NCBIfam" id="TIGR00005">
    <property type="entry name" value="rluA_subfam"/>
    <property type="match status" value="1"/>
</dbReference>
<name>A0A1F5E572_9BACT</name>
<dbReference type="Pfam" id="PF00849">
    <property type="entry name" value="PseudoU_synth_2"/>
    <property type="match status" value="1"/>
</dbReference>
<dbReference type="InterPro" id="IPR006225">
    <property type="entry name" value="PsdUridine_synth_RluC/D"/>
</dbReference>
<evidence type="ECO:0000256" key="2">
    <source>
        <dbReference type="PIRSR" id="PIRSR606225-1"/>
    </source>
</evidence>
<feature type="active site" evidence="2">
    <location>
        <position position="80"/>
    </location>
</feature>
<evidence type="ECO:0000256" key="1">
    <source>
        <dbReference type="ARBA" id="ARBA00010876"/>
    </source>
</evidence>
<dbReference type="Proteomes" id="UP000177006">
    <property type="component" value="Unassembled WGS sequence"/>
</dbReference>